<feature type="domain" description="VanZ-like" evidence="2">
    <location>
        <begin position="22"/>
        <end position="99"/>
    </location>
</feature>
<proteinExistence type="predicted"/>
<dbReference type="eggNOG" id="COG5652">
    <property type="taxonomic scope" value="Bacteria"/>
</dbReference>
<feature type="transmembrane region" description="Helical" evidence="1">
    <location>
        <begin position="81"/>
        <end position="101"/>
    </location>
</feature>
<protein>
    <recommendedName>
        <fullName evidence="2">VanZ-like domain-containing protein</fullName>
    </recommendedName>
</protein>
<sequence>MGLLTPGEQLPDVPNTIGLDKIVHLVLFMVLSFLWARAFIAKENKEVKKRKFIPIYLVFTLIFAILVEYMQRMVPGRAFDYLDILFNVLGVVAGTILFAYLHKNKSILV</sequence>
<evidence type="ECO:0000313" key="3">
    <source>
        <dbReference type="EMBL" id="KEO74641.1"/>
    </source>
</evidence>
<dbReference type="STRING" id="1048983.EL17_02910"/>
<dbReference type="InterPro" id="IPR006976">
    <property type="entry name" value="VanZ-like"/>
</dbReference>
<dbReference type="Proteomes" id="UP000027821">
    <property type="component" value="Unassembled WGS sequence"/>
</dbReference>
<name>A0A074KXF0_9BACT</name>
<dbReference type="EMBL" id="JMIH01000014">
    <property type="protein sequence ID" value="KEO74641.1"/>
    <property type="molecule type" value="Genomic_DNA"/>
</dbReference>
<dbReference type="AlphaFoldDB" id="A0A074KXF0"/>
<dbReference type="NCBIfam" id="NF037970">
    <property type="entry name" value="vanZ_1"/>
    <property type="match status" value="1"/>
</dbReference>
<evidence type="ECO:0000313" key="4">
    <source>
        <dbReference type="Proteomes" id="UP000027821"/>
    </source>
</evidence>
<keyword evidence="1" id="KW-0472">Membrane</keyword>
<gene>
    <name evidence="3" type="ORF">EL17_02910</name>
</gene>
<comment type="caution">
    <text evidence="3">The sequence shown here is derived from an EMBL/GenBank/DDBJ whole genome shotgun (WGS) entry which is preliminary data.</text>
</comment>
<keyword evidence="4" id="KW-1185">Reference proteome</keyword>
<feature type="transmembrane region" description="Helical" evidence="1">
    <location>
        <begin position="52"/>
        <end position="69"/>
    </location>
</feature>
<keyword evidence="1" id="KW-0812">Transmembrane</keyword>
<dbReference type="PANTHER" id="PTHR28008">
    <property type="entry name" value="DOMAIN PROTEIN, PUTATIVE (AFU_ORTHOLOGUE AFUA_3G10980)-RELATED"/>
    <property type="match status" value="1"/>
</dbReference>
<dbReference type="PANTHER" id="PTHR28008:SF1">
    <property type="entry name" value="DOMAIN PROTEIN, PUTATIVE (AFU_ORTHOLOGUE AFUA_3G10980)-RELATED"/>
    <property type="match status" value="1"/>
</dbReference>
<keyword evidence="1" id="KW-1133">Transmembrane helix</keyword>
<evidence type="ECO:0000259" key="2">
    <source>
        <dbReference type="Pfam" id="PF04892"/>
    </source>
</evidence>
<organism evidence="3 4">
    <name type="scientific">Anditalea andensis</name>
    <dbReference type="NCBI Taxonomy" id="1048983"/>
    <lineage>
        <taxon>Bacteria</taxon>
        <taxon>Pseudomonadati</taxon>
        <taxon>Bacteroidota</taxon>
        <taxon>Cytophagia</taxon>
        <taxon>Cytophagales</taxon>
        <taxon>Cytophagaceae</taxon>
        <taxon>Anditalea</taxon>
    </lineage>
</organism>
<feature type="transmembrane region" description="Helical" evidence="1">
    <location>
        <begin position="22"/>
        <end position="40"/>
    </location>
</feature>
<evidence type="ECO:0000256" key="1">
    <source>
        <dbReference type="SAM" id="Phobius"/>
    </source>
</evidence>
<reference evidence="3 4" key="1">
    <citation type="submission" date="2014-04" db="EMBL/GenBank/DDBJ databases">
        <title>Characterization and application of a salt tolerant electro-active bacterium.</title>
        <authorList>
            <person name="Yang L."/>
            <person name="Wei S."/>
            <person name="Tay Q.X.M."/>
        </authorList>
    </citation>
    <scope>NUCLEOTIDE SEQUENCE [LARGE SCALE GENOMIC DNA]</scope>
    <source>
        <strain evidence="3 4">LY1</strain>
    </source>
</reference>
<accession>A0A074KXF0</accession>
<dbReference type="Pfam" id="PF04892">
    <property type="entry name" value="VanZ"/>
    <property type="match status" value="1"/>
</dbReference>